<dbReference type="SUPFAM" id="SSF52540">
    <property type="entry name" value="P-loop containing nucleoside triphosphate hydrolases"/>
    <property type="match status" value="1"/>
</dbReference>
<dbReference type="Pfam" id="PF00005">
    <property type="entry name" value="ABC_tran"/>
    <property type="match status" value="1"/>
</dbReference>
<dbReference type="CDD" id="cd02418">
    <property type="entry name" value="Peptidase_C39B"/>
    <property type="match status" value="1"/>
</dbReference>
<dbReference type="GO" id="GO:0005886">
    <property type="term" value="C:plasma membrane"/>
    <property type="evidence" value="ECO:0007669"/>
    <property type="project" value="UniProtKB-SubCell"/>
</dbReference>
<evidence type="ECO:0000313" key="14">
    <source>
        <dbReference type="EMBL" id="TSJ41291.1"/>
    </source>
</evidence>
<protein>
    <submittedName>
        <fullName evidence="14">Peptidase domain-containing ABC transporter</fullName>
    </submittedName>
</protein>
<evidence type="ECO:0000256" key="2">
    <source>
        <dbReference type="ARBA" id="ARBA00022448"/>
    </source>
</evidence>
<keyword evidence="2" id="KW-0813">Transport</keyword>
<dbReference type="FunFam" id="3.40.50.300:FF:000221">
    <property type="entry name" value="Multidrug ABC transporter ATP-binding protein"/>
    <property type="match status" value="1"/>
</dbReference>
<keyword evidence="6" id="KW-0378">Hydrolase</keyword>
<keyword evidence="15" id="KW-1185">Reference proteome</keyword>
<feature type="domain" description="Peptidase C39" evidence="13">
    <location>
        <begin position="9"/>
        <end position="129"/>
    </location>
</feature>
<feature type="domain" description="ABC transmembrane type-1" evidence="12">
    <location>
        <begin position="178"/>
        <end position="455"/>
    </location>
</feature>
<keyword evidence="7" id="KW-0067">ATP-binding</keyword>
<gene>
    <name evidence="14" type="ORF">FO442_15380</name>
</gene>
<proteinExistence type="predicted"/>
<dbReference type="Gene3D" id="1.20.1560.10">
    <property type="entry name" value="ABC transporter type 1, transmembrane domain"/>
    <property type="match status" value="1"/>
</dbReference>
<dbReference type="Proteomes" id="UP000316008">
    <property type="component" value="Unassembled WGS sequence"/>
</dbReference>
<dbReference type="PANTHER" id="PTHR43394">
    <property type="entry name" value="ATP-DEPENDENT PERMEASE MDL1, MITOCHONDRIAL"/>
    <property type="match status" value="1"/>
</dbReference>
<feature type="transmembrane region" description="Helical" evidence="10">
    <location>
        <begin position="312"/>
        <end position="331"/>
    </location>
</feature>
<feature type="transmembrane region" description="Helical" evidence="10">
    <location>
        <begin position="208"/>
        <end position="227"/>
    </location>
</feature>
<evidence type="ECO:0000256" key="3">
    <source>
        <dbReference type="ARBA" id="ARBA00022475"/>
    </source>
</evidence>
<keyword evidence="9 10" id="KW-0472">Membrane</keyword>
<dbReference type="InterPro" id="IPR005074">
    <property type="entry name" value="Peptidase_C39"/>
</dbReference>
<dbReference type="RefSeq" id="WP_144334103.1">
    <property type="nucleotide sequence ID" value="NZ_VLPL01000008.1"/>
</dbReference>
<dbReference type="SMART" id="SM00382">
    <property type="entry name" value="AAA"/>
    <property type="match status" value="1"/>
</dbReference>
<dbReference type="EMBL" id="VLPL01000008">
    <property type="protein sequence ID" value="TSJ41291.1"/>
    <property type="molecule type" value="Genomic_DNA"/>
</dbReference>
<feature type="domain" description="ABC transporter" evidence="11">
    <location>
        <begin position="489"/>
        <end position="724"/>
    </location>
</feature>
<name>A0A556MMX6_9FLAO</name>
<evidence type="ECO:0000259" key="13">
    <source>
        <dbReference type="PROSITE" id="PS50990"/>
    </source>
</evidence>
<dbReference type="OrthoDB" id="9760358at2"/>
<dbReference type="InterPro" id="IPR027417">
    <property type="entry name" value="P-loop_NTPase"/>
</dbReference>
<dbReference type="InterPro" id="IPR003593">
    <property type="entry name" value="AAA+_ATPase"/>
</dbReference>
<dbReference type="InterPro" id="IPR036640">
    <property type="entry name" value="ABC1_TM_sf"/>
</dbReference>
<sequence length="738" mass="84058">MKRFPFYKQPDTMDCGATCLKMIAKFHGKTVSLERLRTLSQTTRSGASFKKVAEAAETIGFRTLLVKTSLESLIEDAPLPCIVYWNAKHFTVVHKFSKRNVYVADPAFGLIKYTYREFLNNWISSNAELNTKEGICLLLEPTPSLLDSPDEDPEEKMGFNFLIKYVKLFKKYFLQLGIGVFLISVLQFIFPFLTQSVVDIGIQNKDIHFLYLVLLGQLFLFLGRTMIEITRGWILLHVSTRINISLISDFLIKLMRLPISFFDSKMTGDIMQRIGDHARIDELLTVQSLNFIFSAFNFIVFGVILAMYSLPIFLIFITGTTLYFIWVSFFMKKRSILDHKKFEQLSNERSVVMELIQGMQEIKLHNAEQLKRWNWENLQIKLFNLRIKGLRLEQWQGNGSNVINELKNIIISFYSAKLVVDGSFTLGMMLSVTYIIGQLNSPVSLFLSFIYTLQDARLSLNRLAEIHNKEDEEPNIEAKLKYLPQDVTVSFNNVSYSYMGSDNLVLKDINFEIAQSKITAIVGASGSGKTTLMKLLLRFYEPNSGKITVGNTDLTAFSQHLWRENCGSVMQEGFIFNDSIARNIAVGVEQIDTSLLLKAVEVANIREFIESLPLSYNTKIGAEGMGLSGGQKQRILIARAVYKNPEFLFFDEATSALDANNEKVIMKNLNDFFEGRTAVVIAHRLSTVKNADQIIVLDNGQIIEKGTHNELIEKNGAYFNLVKNQLELEKLETQNLSE</sequence>
<evidence type="ECO:0000256" key="5">
    <source>
        <dbReference type="ARBA" id="ARBA00022741"/>
    </source>
</evidence>
<dbReference type="InterPro" id="IPR011527">
    <property type="entry name" value="ABC1_TM_dom"/>
</dbReference>
<keyword evidence="4 10" id="KW-0812">Transmembrane</keyword>
<dbReference type="GO" id="GO:0005524">
    <property type="term" value="F:ATP binding"/>
    <property type="evidence" value="ECO:0007669"/>
    <property type="project" value="UniProtKB-KW"/>
</dbReference>
<keyword evidence="3" id="KW-1003">Cell membrane</keyword>
<evidence type="ECO:0000256" key="1">
    <source>
        <dbReference type="ARBA" id="ARBA00004651"/>
    </source>
</evidence>
<dbReference type="Pfam" id="PF00664">
    <property type="entry name" value="ABC_membrane"/>
    <property type="match status" value="1"/>
</dbReference>
<dbReference type="SUPFAM" id="SSF90123">
    <property type="entry name" value="ABC transporter transmembrane region"/>
    <property type="match status" value="1"/>
</dbReference>
<dbReference type="PANTHER" id="PTHR43394:SF1">
    <property type="entry name" value="ATP-BINDING CASSETTE SUB-FAMILY B MEMBER 10, MITOCHONDRIAL"/>
    <property type="match status" value="1"/>
</dbReference>
<organism evidence="14 15">
    <name type="scientific">Fluviicola chungangensis</name>
    <dbReference type="NCBI Taxonomy" id="2597671"/>
    <lineage>
        <taxon>Bacteria</taxon>
        <taxon>Pseudomonadati</taxon>
        <taxon>Bacteroidota</taxon>
        <taxon>Flavobacteriia</taxon>
        <taxon>Flavobacteriales</taxon>
        <taxon>Crocinitomicaceae</taxon>
        <taxon>Fluviicola</taxon>
    </lineage>
</organism>
<evidence type="ECO:0000313" key="15">
    <source>
        <dbReference type="Proteomes" id="UP000316008"/>
    </source>
</evidence>
<evidence type="ECO:0000256" key="9">
    <source>
        <dbReference type="ARBA" id="ARBA00023136"/>
    </source>
</evidence>
<dbReference type="PROSITE" id="PS50990">
    <property type="entry name" value="PEPTIDASE_C39"/>
    <property type="match status" value="1"/>
</dbReference>
<comment type="caution">
    <text evidence="14">The sequence shown here is derived from an EMBL/GenBank/DDBJ whole genome shotgun (WGS) entry which is preliminary data.</text>
</comment>
<feature type="transmembrane region" description="Helical" evidence="10">
    <location>
        <begin position="172"/>
        <end position="193"/>
    </location>
</feature>
<comment type="subcellular location">
    <subcellularLocation>
        <location evidence="1">Cell membrane</location>
        <topology evidence="1">Multi-pass membrane protein</topology>
    </subcellularLocation>
</comment>
<evidence type="ECO:0000256" key="7">
    <source>
        <dbReference type="ARBA" id="ARBA00022840"/>
    </source>
</evidence>
<dbReference type="PROSITE" id="PS00211">
    <property type="entry name" value="ABC_TRANSPORTER_1"/>
    <property type="match status" value="1"/>
</dbReference>
<dbReference type="Gene3D" id="3.40.50.300">
    <property type="entry name" value="P-loop containing nucleotide triphosphate hydrolases"/>
    <property type="match status" value="1"/>
</dbReference>
<dbReference type="PROSITE" id="PS50929">
    <property type="entry name" value="ABC_TM1F"/>
    <property type="match status" value="1"/>
</dbReference>
<evidence type="ECO:0000256" key="10">
    <source>
        <dbReference type="SAM" id="Phobius"/>
    </source>
</evidence>
<keyword evidence="8 10" id="KW-1133">Transmembrane helix</keyword>
<evidence type="ECO:0000256" key="6">
    <source>
        <dbReference type="ARBA" id="ARBA00022801"/>
    </source>
</evidence>
<dbReference type="InterPro" id="IPR039421">
    <property type="entry name" value="Type_1_exporter"/>
</dbReference>
<reference evidence="14 15" key="1">
    <citation type="submission" date="2019-07" db="EMBL/GenBank/DDBJ databases">
        <authorList>
            <person name="Huq M.A."/>
        </authorList>
    </citation>
    <scope>NUCLEOTIDE SEQUENCE [LARGE SCALE GENOMIC DNA]</scope>
    <source>
        <strain evidence="14 15">MAH-3</strain>
    </source>
</reference>
<dbReference type="PROSITE" id="PS50893">
    <property type="entry name" value="ABC_TRANSPORTER_2"/>
    <property type="match status" value="1"/>
</dbReference>
<dbReference type="InterPro" id="IPR003439">
    <property type="entry name" value="ABC_transporter-like_ATP-bd"/>
</dbReference>
<dbReference type="GO" id="GO:0016887">
    <property type="term" value="F:ATP hydrolysis activity"/>
    <property type="evidence" value="ECO:0007669"/>
    <property type="project" value="InterPro"/>
</dbReference>
<dbReference type="Pfam" id="PF03412">
    <property type="entry name" value="Peptidase_C39"/>
    <property type="match status" value="1"/>
</dbReference>
<dbReference type="GO" id="GO:0006508">
    <property type="term" value="P:proteolysis"/>
    <property type="evidence" value="ECO:0007669"/>
    <property type="project" value="InterPro"/>
</dbReference>
<evidence type="ECO:0000256" key="8">
    <source>
        <dbReference type="ARBA" id="ARBA00022989"/>
    </source>
</evidence>
<evidence type="ECO:0000259" key="11">
    <source>
        <dbReference type="PROSITE" id="PS50893"/>
    </source>
</evidence>
<dbReference type="AlphaFoldDB" id="A0A556MMX6"/>
<dbReference type="CDD" id="cd18571">
    <property type="entry name" value="ABC_6TM_peptidase_like"/>
    <property type="match status" value="1"/>
</dbReference>
<feature type="transmembrane region" description="Helical" evidence="10">
    <location>
        <begin position="283"/>
        <end position="306"/>
    </location>
</feature>
<dbReference type="InterPro" id="IPR017871">
    <property type="entry name" value="ABC_transporter-like_CS"/>
</dbReference>
<evidence type="ECO:0000256" key="4">
    <source>
        <dbReference type="ARBA" id="ARBA00022692"/>
    </source>
</evidence>
<accession>A0A556MMX6</accession>
<keyword evidence="5" id="KW-0547">Nucleotide-binding</keyword>
<dbReference type="GO" id="GO:0008233">
    <property type="term" value="F:peptidase activity"/>
    <property type="evidence" value="ECO:0007669"/>
    <property type="project" value="InterPro"/>
</dbReference>
<dbReference type="Gene3D" id="3.90.70.10">
    <property type="entry name" value="Cysteine proteinases"/>
    <property type="match status" value="1"/>
</dbReference>
<evidence type="ECO:0000259" key="12">
    <source>
        <dbReference type="PROSITE" id="PS50929"/>
    </source>
</evidence>
<dbReference type="GO" id="GO:0015421">
    <property type="term" value="F:ABC-type oligopeptide transporter activity"/>
    <property type="evidence" value="ECO:0007669"/>
    <property type="project" value="TreeGrafter"/>
</dbReference>